<evidence type="ECO:0000313" key="2">
    <source>
        <dbReference type="EMBL" id="MBF4500789.1"/>
    </source>
</evidence>
<dbReference type="Proteomes" id="UP000622653">
    <property type="component" value="Unassembled WGS sequence"/>
</dbReference>
<dbReference type="CDD" id="cd09279">
    <property type="entry name" value="RNase_HI_like"/>
    <property type="match status" value="1"/>
</dbReference>
<dbReference type="InterPro" id="IPR002156">
    <property type="entry name" value="RNaseH_domain"/>
</dbReference>
<dbReference type="SUPFAM" id="SSF53098">
    <property type="entry name" value="Ribonuclease H-like"/>
    <property type="match status" value="1"/>
</dbReference>
<dbReference type="EMBL" id="JADKPV010000001">
    <property type="protein sequence ID" value="MBF4500789.1"/>
    <property type="molecule type" value="Genomic_DNA"/>
</dbReference>
<dbReference type="PANTHER" id="PTHR47074">
    <property type="entry name" value="BNAC02G40300D PROTEIN"/>
    <property type="match status" value="1"/>
</dbReference>
<accession>A0A8J7G9Q9</accession>
<evidence type="ECO:0000259" key="1">
    <source>
        <dbReference type="PROSITE" id="PS50879"/>
    </source>
</evidence>
<dbReference type="Pfam" id="PF13456">
    <property type="entry name" value="RVT_3"/>
    <property type="match status" value="1"/>
</dbReference>
<dbReference type="Gene3D" id="3.30.420.10">
    <property type="entry name" value="Ribonuclease H-like superfamily/Ribonuclease H"/>
    <property type="match status" value="1"/>
</dbReference>
<evidence type="ECO:0000313" key="3">
    <source>
        <dbReference type="Proteomes" id="UP000622653"/>
    </source>
</evidence>
<name>A0A8J7G9Q9_9BACL</name>
<protein>
    <submittedName>
        <fullName evidence="2">Ribonuclease HI family protein</fullName>
    </submittedName>
</protein>
<organism evidence="2 3">
    <name type="scientific">Savagea serpentis</name>
    <dbReference type="NCBI Taxonomy" id="2785297"/>
    <lineage>
        <taxon>Bacteria</taxon>
        <taxon>Bacillati</taxon>
        <taxon>Bacillota</taxon>
        <taxon>Bacilli</taxon>
        <taxon>Bacillales</taxon>
        <taxon>Caryophanaceae</taxon>
        <taxon>Savagea</taxon>
    </lineage>
</organism>
<keyword evidence="3" id="KW-1185">Reference proteome</keyword>
<sequence length="135" mass="15361">MLEIFVDGASAGNPGPSGIGIFIRGEGHLIHIAEPIEPTDNHLAEFLALRTALQYAQELGTTFIRAFSDSQVVVDSFQRRQTKNKHFRPILHDILTLADQFDYCFVEWIPEKQNKAADQLARRAIHLTERHVRKQ</sequence>
<gene>
    <name evidence="2" type="ORF">IRY55_05365</name>
</gene>
<dbReference type="InterPro" id="IPR012337">
    <property type="entry name" value="RNaseH-like_sf"/>
</dbReference>
<proteinExistence type="predicted"/>
<reference evidence="2" key="1">
    <citation type="submission" date="2020-11" db="EMBL/GenBank/DDBJ databases">
        <title>Multidrug resistant novel bacterium Savagea serpentis sp. nov., isolated from the scats of a vine snake (Ahaetulla nasuta).</title>
        <authorList>
            <person name="Venkata Ramana V."/>
            <person name="Vikas Patil S."/>
            <person name="Yogita Lugani V."/>
        </authorList>
    </citation>
    <scope>NUCLEOTIDE SEQUENCE</scope>
    <source>
        <strain evidence="2">SN6</strain>
    </source>
</reference>
<dbReference type="PROSITE" id="PS50879">
    <property type="entry name" value="RNASE_H_1"/>
    <property type="match status" value="1"/>
</dbReference>
<dbReference type="GO" id="GO:0003676">
    <property type="term" value="F:nucleic acid binding"/>
    <property type="evidence" value="ECO:0007669"/>
    <property type="project" value="InterPro"/>
</dbReference>
<dbReference type="InterPro" id="IPR052929">
    <property type="entry name" value="RNase_H-like_EbsB-rel"/>
</dbReference>
<feature type="domain" description="RNase H type-1" evidence="1">
    <location>
        <begin position="1"/>
        <end position="126"/>
    </location>
</feature>
<dbReference type="AlphaFoldDB" id="A0A8J7G9Q9"/>
<dbReference type="GO" id="GO:0004523">
    <property type="term" value="F:RNA-DNA hybrid ribonuclease activity"/>
    <property type="evidence" value="ECO:0007669"/>
    <property type="project" value="InterPro"/>
</dbReference>
<comment type="caution">
    <text evidence="2">The sequence shown here is derived from an EMBL/GenBank/DDBJ whole genome shotgun (WGS) entry which is preliminary data.</text>
</comment>
<dbReference type="InterPro" id="IPR036397">
    <property type="entry name" value="RNaseH_sf"/>
</dbReference>
<dbReference type="RefSeq" id="WP_194562209.1">
    <property type="nucleotide sequence ID" value="NZ_JADKPV010000001.1"/>
</dbReference>
<dbReference type="PANTHER" id="PTHR47074:SF11">
    <property type="entry name" value="REVERSE TRANSCRIPTASE-LIKE PROTEIN"/>
    <property type="match status" value="1"/>
</dbReference>